<gene>
    <name evidence="1" type="ORF">FA15DRAFT_701769</name>
</gene>
<evidence type="ECO:0000313" key="2">
    <source>
        <dbReference type="Proteomes" id="UP000307440"/>
    </source>
</evidence>
<evidence type="ECO:0000313" key="1">
    <source>
        <dbReference type="EMBL" id="TFK27560.1"/>
    </source>
</evidence>
<dbReference type="AlphaFoldDB" id="A0A5C3L4A5"/>
<dbReference type="Proteomes" id="UP000307440">
    <property type="component" value="Unassembled WGS sequence"/>
</dbReference>
<keyword evidence="2" id="KW-1185">Reference proteome</keyword>
<sequence length="261" mass="29379">MSLLDEQLLSTTDAFLQALAVNASSQCLLSFFSTTNPVVVQHAPAGCNHAHTSRLTGLNAVRSYFDLVTTHWTRSSVQTHSRPRANSSKRRTVISASVTWMWRQSGRQWTEDFICTLDFDENFKIVSFIIQTESPPETCLMSAKDVESSSSTLSSSTIHTHQHRPHAITRPHPSDLIDSDFISPRITSLHCHMPSANRIVSSGSDKIRLDNVMPYANEPRSAMFSRQVCSASGFQDITYPQILHDKFYFHNDQYPFVQTPS</sequence>
<dbReference type="OrthoDB" id="3352776at2759"/>
<proteinExistence type="predicted"/>
<reference evidence="1 2" key="1">
    <citation type="journal article" date="2019" name="Nat. Ecol. Evol.">
        <title>Megaphylogeny resolves global patterns of mushroom evolution.</title>
        <authorList>
            <person name="Varga T."/>
            <person name="Krizsan K."/>
            <person name="Foldi C."/>
            <person name="Dima B."/>
            <person name="Sanchez-Garcia M."/>
            <person name="Sanchez-Ramirez S."/>
            <person name="Szollosi G.J."/>
            <person name="Szarkandi J.G."/>
            <person name="Papp V."/>
            <person name="Albert L."/>
            <person name="Andreopoulos W."/>
            <person name="Angelini C."/>
            <person name="Antonin V."/>
            <person name="Barry K.W."/>
            <person name="Bougher N.L."/>
            <person name="Buchanan P."/>
            <person name="Buyck B."/>
            <person name="Bense V."/>
            <person name="Catcheside P."/>
            <person name="Chovatia M."/>
            <person name="Cooper J."/>
            <person name="Damon W."/>
            <person name="Desjardin D."/>
            <person name="Finy P."/>
            <person name="Geml J."/>
            <person name="Haridas S."/>
            <person name="Hughes K."/>
            <person name="Justo A."/>
            <person name="Karasinski D."/>
            <person name="Kautmanova I."/>
            <person name="Kiss B."/>
            <person name="Kocsube S."/>
            <person name="Kotiranta H."/>
            <person name="LaButti K.M."/>
            <person name="Lechner B.E."/>
            <person name="Liimatainen K."/>
            <person name="Lipzen A."/>
            <person name="Lukacs Z."/>
            <person name="Mihaltcheva S."/>
            <person name="Morgado L.N."/>
            <person name="Niskanen T."/>
            <person name="Noordeloos M.E."/>
            <person name="Ohm R.A."/>
            <person name="Ortiz-Santana B."/>
            <person name="Ovrebo C."/>
            <person name="Racz N."/>
            <person name="Riley R."/>
            <person name="Savchenko A."/>
            <person name="Shiryaev A."/>
            <person name="Soop K."/>
            <person name="Spirin V."/>
            <person name="Szebenyi C."/>
            <person name="Tomsovsky M."/>
            <person name="Tulloss R.E."/>
            <person name="Uehling J."/>
            <person name="Grigoriev I.V."/>
            <person name="Vagvolgyi C."/>
            <person name="Papp T."/>
            <person name="Martin F.M."/>
            <person name="Miettinen O."/>
            <person name="Hibbett D.S."/>
            <person name="Nagy L.G."/>
        </authorList>
    </citation>
    <scope>NUCLEOTIDE SEQUENCE [LARGE SCALE GENOMIC DNA]</scope>
    <source>
        <strain evidence="1 2">CBS 121175</strain>
    </source>
</reference>
<accession>A0A5C3L4A5</accession>
<organism evidence="1 2">
    <name type="scientific">Coprinopsis marcescibilis</name>
    <name type="common">Agaric fungus</name>
    <name type="synonym">Psathyrella marcescibilis</name>
    <dbReference type="NCBI Taxonomy" id="230819"/>
    <lineage>
        <taxon>Eukaryota</taxon>
        <taxon>Fungi</taxon>
        <taxon>Dikarya</taxon>
        <taxon>Basidiomycota</taxon>
        <taxon>Agaricomycotina</taxon>
        <taxon>Agaricomycetes</taxon>
        <taxon>Agaricomycetidae</taxon>
        <taxon>Agaricales</taxon>
        <taxon>Agaricineae</taxon>
        <taxon>Psathyrellaceae</taxon>
        <taxon>Coprinopsis</taxon>
    </lineage>
</organism>
<name>A0A5C3L4A5_COPMA</name>
<dbReference type="EMBL" id="ML210163">
    <property type="protein sequence ID" value="TFK27560.1"/>
    <property type="molecule type" value="Genomic_DNA"/>
</dbReference>
<protein>
    <submittedName>
        <fullName evidence="1">Uncharacterized protein</fullName>
    </submittedName>
</protein>